<feature type="compositionally biased region" description="Polar residues" evidence="4">
    <location>
        <begin position="225"/>
        <end position="235"/>
    </location>
</feature>
<feature type="coiled-coil region" evidence="3">
    <location>
        <begin position="155"/>
        <end position="182"/>
    </location>
</feature>
<feature type="compositionally biased region" description="Basic and acidic residues" evidence="4">
    <location>
        <begin position="90"/>
        <end position="114"/>
    </location>
</feature>
<evidence type="ECO:0000313" key="6">
    <source>
        <dbReference type="Proteomes" id="UP000803884"/>
    </source>
</evidence>
<reference evidence="5 6" key="1">
    <citation type="journal article" date="2020" name="Microbiol. Resour. Announc.">
        <title>Draft Genome Sequence of a Cladosporium Species Isolated from the Mesophotic Ascidian Didemnum maculosum.</title>
        <authorList>
            <person name="Gioti A."/>
            <person name="Siaperas R."/>
            <person name="Nikolaivits E."/>
            <person name="Le Goff G."/>
            <person name="Ouazzani J."/>
            <person name="Kotoulas G."/>
            <person name="Topakas E."/>
        </authorList>
    </citation>
    <scope>NUCLEOTIDE SEQUENCE [LARGE SCALE GENOMIC DNA]</scope>
    <source>
        <strain evidence="5 6">TM138-S3</strain>
    </source>
</reference>
<evidence type="ECO:0000256" key="2">
    <source>
        <dbReference type="ARBA" id="ARBA00023054"/>
    </source>
</evidence>
<dbReference type="GO" id="GO:0019216">
    <property type="term" value="P:regulation of lipid metabolic process"/>
    <property type="evidence" value="ECO:0007669"/>
    <property type="project" value="TreeGrafter"/>
</dbReference>
<comment type="caution">
    <text evidence="5">The sequence shown here is derived from an EMBL/GenBank/DDBJ whole genome shotgun (WGS) entry which is preliminary data.</text>
</comment>
<gene>
    <name evidence="5" type="ORF">WHR41_01161</name>
</gene>
<dbReference type="PANTHER" id="PTHR12499">
    <property type="entry name" value="OPTIC ATROPHY 3 PROTEIN OPA3"/>
    <property type="match status" value="1"/>
</dbReference>
<evidence type="ECO:0000313" key="5">
    <source>
        <dbReference type="EMBL" id="KAL1589989.1"/>
    </source>
</evidence>
<sequence>MSLTFKIASLAIRTLAKPIGNYIKRQAKEHEGFRRFAVAQAQRVHRIDMRMRLGMLHDSAAQERMAERERKMAEEKKRQAETPTVMTELQQKKHDEEQARKKTEGGAKKEEKQHVPRIRPLSEAKAIELGANFFSESFIFAVAVGLLVWDSWRSRSKAKDQREVLEDRLDIVEAEVERLRNKYEPGWDPLSEKDEEPAKFAWYNPAGWWMRTEPNQDSAIDVVKASQSAQGTTAPLSGAKAADDAKAVVGEKAAPKDEKATKQASGVPPVRIDTVSAANKSR</sequence>
<dbReference type="RefSeq" id="XP_069233094.1">
    <property type="nucleotide sequence ID" value="XM_069369767.1"/>
</dbReference>
<organism evidence="5 6">
    <name type="scientific">Cladosporium halotolerans</name>
    <dbReference type="NCBI Taxonomy" id="1052096"/>
    <lineage>
        <taxon>Eukaryota</taxon>
        <taxon>Fungi</taxon>
        <taxon>Dikarya</taxon>
        <taxon>Ascomycota</taxon>
        <taxon>Pezizomycotina</taxon>
        <taxon>Dothideomycetes</taxon>
        <taxon>Dothideomycetidae</taxon>
        <taxon>Cladosporiales</taxon>
        <taxon>Cladosporiaceae</taxon>
        <taxon>Cladosporium</taxon>
    </lineage>
</organism>
<proteinExistence type="inferred from homology"/>
<evidence type="ECO:0000256" key="1">
    <source>
        <dbReference type="ARBA" id="ARBA00007584"/>
    </source>
</evidence>
<feature type="region of interest" description="Disordered" evidence="4">
    <location>
        <begin position="224"/>
        <end position="282"/>
    </location>
</feature>
<dbReference type="InterPro" id="IPR010754">
    <property type="entry name" value="OPA3-like"/>
</dbReference>
<dbReference type="Proteomes" id="UP000803884">
    <property type="component" value="Unassembled WGS sequence"/>
</dbReference>
<dbReference type="Pfam" id="PF07047">
    <property type="entry name" value="OPA3"/>
    <property type="match status" value="1"/>
</dbReference>
<evidence type="ECO:0000256" key="4">
    <source>
        <dbReference type="SAM" id="MobiDB-lite"/>
    </source>
</evidence>
<dbReference type="AlphaFoldDB" id="A0AB34KY77"/>
<dbReference type="EMBL" id="JAAQHG020000003">
    <property type="protein sequence ID" value="KAL1589989.1"/>
    <property type="molecule type" value="Genomic_DNA"/>
</dbReference>
<accession>A0AB34KY77</accession>
<evidence type="ECO:0000256" key="3">
    <source>
        <dbReference type="SAM" id="Coils"/>
    </source>
</evidence>
<dbReference type="PANTHER" id="PTHR12499:SF0">
    <property type="entry name" value="OPTIC ATROPHY 3 PROTEIN"/>
    <property type="match status" value="1"/>
</dbReference>
<name>A0AB34KY77_9PEZI</name>
<comment type="similarity">
    <text evidence="1">Belongs to the OPA3 family.</text>
</comment>
<feature type="compositionally biased region" description="Basic and acidic residues" evidence="4">
    <location>
        <begin position="66"/>
        <end position="80"/>
    </location>
</feature>
<protein>
    <submittedName>
        <fullName evidence="5">Uncharacterized protein</fullName>
    </submittedName>
</protein>
<dbReference type="GO" id="GO:0005739">
    <property type="term" value="C:mitochondrion"/>
    <property type="evidence" value="ECO:0007669"/>
    <property type="project" value="TreeGrafter"/>
</dbReference>
<dbReference type="GeneID" id="96002605"/>
<keyword evidence="2 3" id="KW-0175">Coiled coil</keyword>
<keyword evidence="6" id="KW-1185">Reference proteome</keyword>
<feature type="region of interest" description="Disordered" evidence="4">
    <location>
        <begin position="66"/>
        <end position="114"/>
    </location>
</feature>